<sequence length="88" mass="10448">MPNYALNEHYERFIRKQLESGRYNNASEVVRAGLRMLEDFEAEREKWLREEIPSRMAELQRDTAKGIPAETVFSRLEARHRARQAKAK</sequence>
<dbReference type="EMBL" id="CCNB01000027">
    <property type="protein sequence ID" value="CDX41472.1"/>
    <property type="molecule type" value="Genomic_DNA"/>
</dbReference>
<evidence type="ECO:0000313" key="4">
    <source>
        <dbReference type="Proteomes" id="UP000046373"/>
    </source>
</evidence>
<keyword evidence="2" id="KW-1277">Toxin-antitoxin system</keyword>
<comment type="similarity">
    <text evidence="1">Belongs to the ParD antitoxin family.</text>
</comment>
<evidence type="ECO:0008006" key="5">
    <source>
        <dbReference type="Google" id="ProtNLM"/>
    </source>
</evidence>
<dbReference type="GeneID" id="31892119"/>
<evidence type="ECO:0000313" key="3">
    <source>
        <dbReference type="EMBL" id="CDX41472.1"/>
    </source>
</evidence>
<name>A0A090GNX6_MESPL</name>
<protein>
    <recommendedName>
        <fullName evidence="5">Type II toxin-antitoxin system ParD family antitoxin</fullName>
    </recommendedName>
</protein>
<accession>A0A090GNX6</accession>
<dbReference type="Gene3D" id="6.10.10.120">
    <property type="entry name" value="Antitoxin ParD1-like"/>
    <property type="match status" value="1"/>
</dbReference>
<dbReference type="PANTHER" id="PTHR36582">
    <property type="entry name" value="ANTITOXIN PARD"/>
    <property type="match status" value="1"/>
</dbReference>
<dbReference type="InterPro" id="IPR010985">
    <property type="entry name" value="Ribbon_hlx_hlx"/>
</dbReference>
<organism evidence="3 4">
    <name type="scientific">Mesorhizobium plurifarium</name>
    <dbReference type="NCBI Taxonomy" id="69974"/>
    <lineage>
        <taxon>Bacteria</taxon>
        <taxon>Pseudomonadati</taxon>
        <taxon>Pseudomonadota</taxon>
        <taxon>Alphaproteobacteria</taxon>
        <taxon>Hyphomicrobiales</taxon>
        <taxon>Phyllobacteriaceae</taxon>
        <taxon>Mesorhizobium</taxon>
    </lineage>
</organism>
<dbReference type="NCBIfam" id="TIGR02606">
    <property type="entry name" value="antidote_CC2985"/>
    <property type="match status" value="1"/>
</dbReference>
<dbReference type="PANTHER" id="PTHR36582:SF2">
    <property type="entry name" value="ANTITOXIN PARD"/>
    <property type="match status" value="1"/>
</dbReference>
<dbReference type="InterPro" id="IPR038296">
    <property type="entry name" value="ParD_sf"/>
</dbReference>
<dbReference type="AlphaFoldDB" id="A0A090GNX6"/>
<dbReference type="Proteomes" id="UP000046373">
    <property type="component" value="Unassembled WGS sequence"/>
</dbReference>
<evidence type="ECO:0000256" key="1">
    <source>
        <dbReference type="ARBA" id="ARBA00008580"/>
    </source>
</evidence>
<proteinExistence type="inferred from homology"/>
<evidence type="ECO:0000256" key="2">
    <source>
        <dbReference type="ARBA" id="ARBA00022649"/>
    </source>
</evidence>
<gene>
    <name evidence="3" type="ORF">MPLDJ20_330031</name>
</gene>
<dbReference type="GO" id="GO:0006355">
    <property type="term" value="P:regulation of DNA-templated transcription"/>
    <property type="evidence" value="ECO:0007669"/>
    <property type="project" value="InterPro"/>
</dbReference>
<dbReference type="Pfam" id="PF03693">
    <property type="entry name" value="ParD_antitoxin"/>
    <property type="match status" value="1"/>
</dbReference>
<dbReference type="SUPFAM" id="SSF47598">
    <property type="entry name" value="Ribbon-helix-helix"/>
    <property type="match status" value="1"/>
</dbReference>
<dbReference type="InterPro" id="IPR022789">
    <property type="entry name" value="ParD"/>
</dbReference>
<reference evidence="3 4" key="1">
    <citation type="submission" date="2014-08" db="EMBL/GenBank/DDBJ databases">
        <authorList>
            <person name="Moulin Lionel"/>
        </authorList>
    </citation>
    <scope>NUCLEOTIDE SEQUENCE [LARGE SCALE GENOMIC DNA]</scope>
</reference>